<accession>A0AAU9NY23</accession>
<dbReference type="Proteomes" id="UP001157418">
    <property type="component" value="Unassembled WGS sequence"/>
</dbReference>
<sequence>MSRGKGTRFYDDPFGLTLSSAATDRGEGKQQIVAPKNGRRGCVRRRGAVVGVSDEQREQGSSRVFCRGVDEQMVEGIFSLRRALVGSFLVVGSKEKE</sequence>
<gene>
    <name evidence="1" type="ORF">LVIROSA_LOCUS28614</name>
</gene>
<protein>
    <submittedName>
        <fullName evidence="1">Uncharacterized protein</fullName>
    </submittedName>
</protein>
<proteinExistence type="predicted"/>
<name>A0AAU9NY23_9ASTR</name>
<evidence type="ECO:0000313" key="2">
    <source>
        <dbReference type="Proteomes" id="UP001157418"/>
    </source>
</evidence>
<evidence type="ECO:0000313" key="1">
    <source>
        <dbReference type="EMBL" id="CAH1442638.1"/>
    </source>
</evidence>
<keyword evidence="2" id="KW-1185">Reference proteome</keyword>
<dbReference type="EMBL" id="CAKMRJ010005412">
    <property type="protein sequence ID" value="CAH1442638.1"/>
    <property type="molecule type" value="Genomic_DNA"/>
</dbReference>
<dbReference type="AlphaFoldDB" id="A0AAU9NY23"/>
<comment type="caution">
    <text evidence="1">The sequence shown here is derived from an EMBL/GenBank/DDBJ whole genome shotgun (WGS) entry which is preliminary data.</text>
</comment>
<organism evidence="1 2">
    <name type="scientific">Lactuca virosa</name>
    <dbReference type="NCBI Taxonomy" id="75947"/>
    <lineage>
        <taxon>Eukaryota</taxon>
        <taxon>Viridiplantae</taxon>
        <taxon>Streptophyta</taxon>
        <taxon>Embryophyta</taxon>
        <taxon>Tracheophyta</taxon>
        <taxon>Spermatophyta</taxon>
        <taxon>Magnoliopsida</taxon>
        <taxon>eudicotyledons</taxon>
        <taxon>Gunneridae</taxon>
        <taxon>Pentapetalae</taxon>
        <taxon>asterids</taxon>
        <taxon>campanulids</taxon>
        <taxon>Asterales</taxon>
        <taxon>Asteraceae</taxon>
        <taxon>Cichorioideae</taxon>
        <taxon>Cichorieae</taxon>
        <taxon>Lactucinae</taxon>
        <taxon>Lactuca</taxon>
    </lineage>
</organism>
<reference evidence="1 2" key="1">
    <citation type="submission" date="2022-01" db="EMBL/GenBank/DDBJ databases">
        <authorList>
            <person name="Xiong W."/>
            <person name="Schranz E."/>
        </authorList>
    </citation>
    <scope>NUCLEOTIDE SEQUENCE [LARGE SCALE GENOMIC DNA]</scope>
</reference>